<evidence type="ECO:0000313" key="1">
    <source>
        <dbReference type="EMBL" id="KAF2543695.1"/>
    </source>
</evidence>
<reference evidence="2" key="1">
    <citation type="submission" date="2019-12" db="EMBL/GenBank/DDBJ databases">
        <title>Genome sequencing and annotation of Brassica cretica.</title>
        <authorList>
            <person name="Studholme D.J."/>
            <person name="Sarris P.F."/>
        </authorList>
    </citation>
    <scope>NUCLEOTIDE SEQUENCE</scope>
    <source>
        <strain evidence="1">PFS-001/15</strain>
        <strain evidence="2">PFS-102/07</strain>
        <tissue evidence="2">Leaf</tissue>
    </source>
</reference>
<protein>
    <submittedName>
        <fullName evidence="2">Uncharacterized protein</fullName>
    </submittedName>
</protein>
<dbReference type="Proteomes" id="UP000712281">
    <property type="component" value="Unassembled WGS sequence"/>
</dbReference>
<dbReference type="AlphaFoldDB" id="A0A8S9JYF5"/>
<comment type="caution">
    <text evidence="2">The sequence shown here is derived from an EMBL/GenBank/DDBJ whole genome shotgun (WGS) entry which is preliminary data.</text>
</comment>
<dbReference type="EMBL" id="QGKW02002005">
    <property type="protein sequence ID" value="KAF2543695.1"/>
    <property type="molecule type" value="Genomic_DNA"/>
</dbReference>
<organism evidence="2">
    <name type="scientific">Brassica cretica</name>
    <name type="common">Mustard</name>
    <dbReference type="NCBI Taxonomy" id="69181"/>
    <lineage>
        <taxon>Eukaryota</taxon>
        <taxon>Viridiplantae</taxon>
        <taxon>Streptophyta</taxon>
        <taxon>Embryophyta</taxon>
        <taxon>Tracheophyta</taxon>
        <taxon>Spermatophyta</taxon>
        <taxon>Magnoliopsida</taxon>
        <taxon>eudicotyledons</taxon>
        <taxon>Gunneridae</taxon>
        <taxon>Pentapetalae</taxon>
        <taxon>rosids</taxon>
        <taxon>malvids</taxon>
        <taxon>Brassicales</taxon>
        <taxon>Brassicaceae</taxon>
        <taxon>Brassiceae</taxon>
        <taxon>Brassica</taxon>
    </lineage>
</organism>
<name>A0A8S9JYF5_BRACR</name>
<proteinExistence type="predicted"/>
<evidence type="ECO:0000313" key="2">
    <source>
        <dbReference type="EMBL" id="KAF2586577.1"/>
    </source>
</evidence>
<dbReference type="EMBL" id="QGKY02000246">
    <property type="protein sequence ID" value="KAF2586577.1"/>
    <property type="molecule type" value="Genomic_DNA"/>
</dbReference>
<sequence length="194" mass="21689">MWKGTESSKSIAEIESLYSSWLTGSWRGTRNCCGTAGKFSKTGRMQLLTDRSESEIAGKDRSDSDLTILEPSDGVFRGGLSRVRQTVDGTMVRDILTATLPFTDGSRRILEPAVVKIEMQWSRAWRQRICWVQCSDRINPDRILSTDSGDPSLGTETCNGWRLGVTDWLWGCGAEYVLTDLGVIRDWFCGAKHV</sequence>
<accession>A0A8S9JYF5</accession>
<gene>
    <name evidence="1" type="ORF">F2Q68_00032085</name>
    <name evidence="2" type="ORF">F2Q70_00036782</name>
</gene>